<proteinExistence type="predicted"/>
<comment type="caution">
    <text evidence="2">The sequence shown here is derived from an EMBL/GenBank/DDBJ whole genome shotgun (WGS) entry which is preliminary data.</text>
</comment>
<dbReference type="CDD" id="cd00093">
    <property type="entry name" value="HTH_XRE"/>
    <property type="match status" value="1"/>
</dbReference>
<dbReference type="InterPro" id="IPR010982">
    <property type="entry name" value="Lambda_DNA-bd_dom_sf"/>
</dbReference>
<organism evidence="2 3">
    <name type="scientific">Actinomadura fibrosa</name>
    <dbReference type="NCBI Taxonomy" id="111802"/>
    <lineage>
        <taxon>Bacteria</taxon>
        <taxon>Bacillati</taxon>
        <taxon>Actinomycetota</taxon>
        <taxon>Actinomycetes</taxon>
        <taxon>Streptosporangiales</taxon>
        <taxon>Thermomonosporaceae</taxon>
        <taxon>Actinomadura</taxon>
    </lineage>
</organism>
<dbReference type="Pfam" id="PF19054">
    <property type="entry name" value="DUF5753"/>
    <property type="match status" value="1"/>
</dbReference>
<dbReference type="Proteomes" id="UP001597063">
    <property type="component" value="Unassembled WGS sequence"/>
</dbReference>
<dbReference type="PROSITE" id="PS50943">
    <property type="entry name" value="HTH_CROC1"/>
    <property type="match status" value="1"/>
</dbReference>
<dbReference type="SUPFAM" id="SSF47413">
    <property type="entry name" value="lambda repressor-like DNA-binding domains"/>
    <property type="match status" value="1"/>
</dbReference>
<reference evidence="3" key="1">
    <citation type="journal article" date="2019" name="Int. J. Syst. Evol. Microbiol.">
        <title>The Global Catalogue of Microorganisms (GCM) 10K type strain sequencing project: providing services to taxonomists for standard genome sequencing and annotation.</title>
        <authorList>
            <consortium name="The Broad Institute Genomics Platform"/>
            <consortium name="The Broad Institute Genome Sequencing Center for Infectious Disease"/>
            <person name="Wu L."/>
            <person name="Ma J."/>
        </authorList>
    </citation>
    <scope>NUCLEOTIDE SEQUENCE [LARGE SCALE GENOMIC DNA]</scope>
    <source>
        <strain evidence="3">JCM 9371</strain>
    </source>
</reference>
<dbReference type="EMBL" id="JBHTGP010000001">
    <property type="protein sequence ID" value="MFD0682910.1"/>
    <property type="molecule type" value="Genomic_DNA"/>
</dbReference>
<evidence type="ECO:0000313" key="3">
    <source>
        <dbReference type="Proteomes" id="UP001597063"/>
    </source>
</evidence>
<name>A0ABW2XB48_9ACTN</name>
<dbReference type="Pfam" id="PF13560">
    <property type="entry name" value="HTH_31"/>
    <property type="match status" value="1"/>
</dbReference>
<evidence type="ECO:0000313" key="2">
    <source>
        <dbReference type="EMBL" id="MFD0682910.1"/>
    </source>
</evidence>
<dbReference type="InterPro" id="IPR001387">
    <property type="entry name" value="Cro/C1-type_HTH"/>
</dbReference>
<dbReference type="SMART" id="SM00530">
    <property type="entry name" value="HTH_XRE"/>
    <property type="match status" value="1"/>
</dbReference>
<protein>
    <submittedName>
        <fullName evidence="2">Helix-turn-helix domain-containing protein</fullName>
    </submittedName>
</protein>
<dbReference type="InterPro" id="IPR043917">
    <property type="entry name" value="DUF5753"/>
</dbReference>
<accession>A0ABW2XB48</accession>
<feature type="domain" description="HTH cro/C1-type" evidence="1">
    <location>
        <begin position="31"/>
        <end position="76"/>
    </location>
</feature>
<sequence>MLGHMSARPPTIRERRLAGELRRLRETTTPLNLEEAAERLGWSKTKLSRIENAIRRVTSAEVQEMLALYGLSGPRCDALVDFCKTSRQRGWWDTYEASLPTDYATYMGLEAEAEWLNSYTMGLVHGLMQTDDYTFHVVKSILMRFAPVSEVERRVAARMARQRAWLEREEPARLWTVLDEMALKRVIGDPEVMRAQYRRIIELADLPNVMLQIMPFGAGGHPGVVGSFAILGFPERFTPDVVYVENMTSALYIEEEREVHTYALAFEQMAAMALSPRESLAMIEQLAGQ</sequence>
<evidence type="ECO:0000259" key="1">
    <source>
        <dbReference type="PROSITE" id="PS50943"/>
    </source>
</evidence>
<dbReference type="Gene3D" id="1.10.260.40">
    <property type="entry name" value="lambda repressor-like DNA-binding domains"/>
    <property type="match status" value="1"/>
</dbReference>
<gene>
    <name evidence="2" type="ORF">ACFQZM_00250</name>
</gene>
<dbReference type="RefSeq" id="WP_242619606.1">
    <property type="nucleotide sequence ID" value="NZ_CAACUY010000178.1"/>
</dbReference>
<keyword evidence="3" id="KW-1185">Reference proteome</keyword>